<protein>
    <recommendedName>
        <fullName evidence="4">Secreted protein</fullName>
    </recommendedName>
</protein>
<sequence length="160" mass="17373">MRWLLCVCALPLAAEEPPKTANVANLPPPASAVARAVRYKASSPAQPNLTYTHHPRRTQARTIRRNRCTLLRLTETRRGGTGHDTTYLLSINRGWAISANLAGSVACEPPAILHRGRGAHAFSPTAFASQPVPATTARHAPFAKNPTMRARECIDSYEVA</sequence>
<evidence type="ECO:0000256" key="1">
    <source>
        <dbReference type="SAM" id="SignalP"/>
    </source>
</evidence>
<evidence type="ECO:0008006" key="4">
    <source>
        <dbReference type="Google" id="ProtNLM"/>
    </source>
</evidence>
<evidence type="ECO:0000313" key="3">
    <source>
        <dbReference type="Proteomes" id="UP000245956"/>
    </source>
</evidence>
<feature type="chain" id="PRO_5015446082" description="Secreted protein" evidence="1">
    <location>
        <begin position="16"/>
        <end position="160"/>
    </location>
</feature>
<accession>A0A2U3DVS8</accession>
<dbReference type="EMBL" id="LCWV01000025">
    <property type="protein sequence ID" value="PWI66346.1"/>
    <property type="molecule type" value="Genomic_DNA"/>
</dbReference>
<proteinExistence type="predicted"/>
<name>A0A2U3DVS8_PURLI</name>
<dbReference type="AlphaFoldDB" id="A0A2U3DVS8"/>
<organism evidence="2 3">
    <name type="scientific">Purpureocillium lilacinum</name>
    <name type="common">Paecilomyces lilacinus</name>
    <dbReference type="NCBI Taxonomy" id="33203"/>
    <lineage>
        <taxon>Eukaryota</taxon>
        <taxon>Fungi</taxon>
        <taxon>Dikarya</taxon>
        <taxon>Ascomycota</taxon>
        <taxon>Pezizomycotina</taxon>
        <taxon>Sordariomycetes</taxon>
        <taxon>Hypocreomycetidae</taxon>
        <taxon>Hypocreales</taxon>
        <taxon>Ophiocordycipitaceae</taxon>
        <taxon>Purpureocillium</taxon>
    </lineage>
</organism>
<evidence type="ECO:0000313" key="2">
    <source>
        <dbReference type="EMBL" id="PWI66346.1"/>
    </source>
</evidence>
<comment type="caution">
    <text evidence="2">The sequence shown here is derived from an EMBL/GenBank/DDBJ whole genome shotgun (WGS) entry which is preliminary data.</text>
</comment>
<reference evidence="2 3" key="1">
    <citation type="journal article" date="2016" name="Front. Microbiol.">
        <title>Genome and transcriptome sequences reveal the specific parasitism of the nematophagous Purpureocillium lilacinum 36-1.</title>
        <authorList>
            <person name="Xie J."/>
            <person name="Li S."/>
            <person name="Mo C."/>
            <person name="Xiao X."/>
            <person name="Peng D."/>
            <person name="Wang G."/>
            <person name="Xiao Y."/>
        </authorList>
    </citation>
    <scope>NUCLEOTIDE SEQUENCE [LARGE SCALE GENOMIC DNA]</scope>
    <source>
        <strain evidence="2 3">36-1</strain>
    </source>
</reference>
<gene>
    <name evidence="2" type="ORF">PCL_05044</name>
</gene>
<feature type="signal peptide" evidence="1">
    <location>
        <begin position="1"/>
        <end position="15"/>
    </location>
</feature>
<dbReference type="Proteomes" id="UP000245956">
    <property type="component" value="Unassembled WGS sequence"/>
</dbReference>
<keyword evidence="1" id="KW-0732">Signal</keyword>